<protein>
    <submittedName>
        <fullName evidence="3">Uncharacterized protein</fullName>
    </submittedName>
</protein>
<dbReference type="Proteomes" id="UP000054564">
    <property type="component" value="Unassembled WGS sequence"/>
</dbReference>
<keyword evidence="2" id="KW-1133">Transmembrane helix</keyword>
<comment type="caution">
    <text evidence="3">The sequence shown here is derived from an EMBL/GenBank/DDBJ whole genome shotgun (WGS) entry which is preliminary data.</text>
</comment>
<evidence type="ECO:0000256" key="2">
    <source>
        <dbReference type="SAM" id="Phobius"/>
    </source>
</evidence>
<feature type="compositionally biased region" description="Polar residues" evidence="1">
    <location>
        <begin position="535"/>
        <end position="547"/>
    </location>
</feature>
<name>A0A0L0VKA8_9BASI</name>
<keyword evidence="2" id="KW-0812">Transmembrane</keyword>
<dbReference type="AlphaFoldDB" id="A0A0L0VKA8"/>
<evidence type="ECO:0000313" key="4">
    <source>
        <dbReference type="Proteomes" id="UP000054564"/>
    </source>
</evidence>
<keyword evidence="2" id="KW-0472">Membrane</keyword>
<feature type="compositionally biased region" description="Polar residues" evidence="1">
    <location>
        <begin position="81"/>
        <end position="103"/>
    </location>
</feature>
<evidence type="ECO:0000313" key="3">
    <source>
        <dbReference type="EMBL" id="KNE99651.1"/>
    </source>
</evidence>
<feature type="region of interest" description="Disordered" evidence="1">
    <location>
        <begin position="60"/>
        <end position="103"/>
    </location>
</feature>
<accession>A0A0L0VKA8</accession>
<gene>
    <name evidence="3" type="ORF">PSTG_07144</name>
</gene>
<proteinExistence type="predicted"/>
<feature type="region of interest" description="Disordered" evidence="1">
    <location>
        <begin position="532"/>
        <end position="553"/>
    </location>
</feature>
<organism evidence="3 4">
    <name type="scientific">Puccinia striiformis f. sp. tritici PST-78</name>
    <dbReference type="NCBI Taxonomy" id="1165861"/>
    <lineage>
        <taxon>Eukaryota</taxon>
        <taxon>Fungi</taxon>
        <taxon>Dikarya</taxon>
        <taxon>Basidiomycota</taxon>
        <taxon>Pucciniomycotina</taxon>
        <taxon>Pucciniomycetes</taxon>
        <taxon>Pucciniales</taxon>
        <taxon>Pucciniaceae</taxon>
        <taxon>Puccinia</taxon>
    </lineage>
</organism>
<dbReference type="EMBL" id="AJIL01000044">
    <property type="protein sequence ID" value="KNE99651.1"/>
    <property type="molecule type" value="Genomic_DNA"/>
</dbReference>
<feature type="compositionally biased region" description="Basic and acidic residues" evidence="1">
    <location>
        <begin position="69"/>
        <end position="80"/>
    </location>
</feature>
<evidence type="ECO:0000256" key="1">
    <source>
        <dbReference type="SAM" id="MobiDB-lite"/>
    </source>
</evidence>
<sequence length="707" mass="81154">MSTPISLAGIRGLRRTTHGKVYLGFLIILCHCILFAMAMESSSLQLGRISGGSSPMFRSPQDYASLRGGSKDEGITRCDDTISSSSQGESNTEGTNADSQLMSNGISDLDGGRALTDEDLIARDNLLTKFTEAQRLLRETNRIYTHERTAVIQGQEAVEVLKIEATDKIHDIVKELENHPHRDENLQKLIRHLEGPGLGQLGAELLFLLRSAVEELLKSKEHEKKSVLLRIARFGRHKHAHYDSSVRLRELRGMLKAGQKEFREEERAAIHRLSLIDRYGFTLSKDEIHLIKHMPLGRHHVSSADQYLLEIAIHSTAVQRIETLVVNTSQYYEDLYEKSTVPTIKDTLDTIRKSLETLRKKLKEGDLWTPQQTELFHSLVEFRAQKDGEFPSFDDWETEQSFKDLLEERKESKTVRLLLKAFANLSSDPENLSKSDVGKKLSNWWVSDYWYSFVGPESVRLEFGNEEIKYIITQAEEYDNRVKMIGTIRSTYDLIETAKHYLGINKSENEVDEAAILKRKYYATEALGMMEERSQLTQPRKSKTGSQKTRENAKKFDTLSQEEILKFAIEGFILKQAGVTHSLPADTYQLIHRDKLPESIHSRVARLHKYLTNDEVDELNRLLRLTERDQAFTDQTQFTKVLNLLYKADFRSKLDPEIINEDNIRFLKTLSQIKESKTKFAKTKLDQEATHRAEIQRIINDIPALMD</sequence>
<feature type="transmembrane region" description="Helical" evidence="2">
    <location>
        <begin position="21"/>
        <end position="39"/>
    </location>
</feature>
<keyword evidence="4" id="KW-1185">Reference proteome</keyword>
<reference evidence="4" key="1">
    <citation type="submission" date="2014-03" db="EMBL/GenBank/DDBJ databases">
        <title>The Genome Sequence of Puccinia striiformis f. sp. tritici PST-78.</title>
        <authorList>
            <consortium name="The Broad Institute Genome Sequencing Platform"/>
            <person name="Cuomo C."/>
            <person name="Hulbert S."/>
            <person name="Chen X."/>
            <person name="Walker B."/>
            <person name="Young S.K."/>
            <person name="Zeng Q."/>
            <person name="Gargeya S."/>
            <person name="Fitzgerald M."/>
            <person name="Haas B."/>
            <person name="Abouelleil A."/>
            <person name="Alvarado L."/>
            <person name="Arachchi H.M."/>
            <person name="Berlin A.M."/>
            <person name="Chapman S.B."/>
            <person name="Goldberg J."/>
            <person name="Griggs A."/>
            <person name="Gujja S."/>
            <person name="Hansen M."/>
            <person name="Howarth C."/>
            <person name="Imamovic A."/>
            <person name="Larimer J."/>
            <person name="McCowan C."/>
            <person name="Montmayeur A."/>
            <person name="Murphy C."/>
            <person name="Neiman D."/>
            <person name="Pearson M."/>
            <person name="Priest M."/>
            <person name="Roberts A."/>
            <person name="Saif S."/>
            <person name="Shea T."/>
            <person name="Sisk P."/>
            <person name="Sykes S."/>
            <person name="Wortman J."/>
            <person name="Nusbaum C."/>
            <person name="Birren B."/>
        </authorList>
    </citation>
    <scope>NUCLEOTIDE SEQUENCE [LARGE SCALE GENOMIC DNA]</scope>
    <source>
        <strain evidence="4">race PST-78</strain>
    </source>
</reference>